<sequence length="143" mass="16370">MKGHQKHSNLITEIISMLFLLLFVYAAVSKLLDYQKFKIQLVQSPLLATYASILVWFIPTLELIIAMILLSKYKSLGLKLCLGLMIVFTIYIWYTLNYSDYIPCSCGGIISDLNWTEHLIFNLFWIVFAIIAISTNKGAKHTT</sequence>
<evidence type="ECO:0000256" key="5">
    <source>
        <dbReference type="SAM" id="Phobius"/>
    </source>
</evidence>
<evidence type="ECO:0000256" key="4">
    <source>
        <dbReference type="ARBA" id="ARBA00023136"/>
    </source>
</evidence>
<comment type="caution">
    <text evidence="7">The sequence shown here is derived from an EMBL/GenBank/DDBJ whole genome shotgun (WGS) entry which is preliminary data.</text>
</comment>
<dbReference type="EMBL" id="ARYN01000011">
    <property type="protein sequence ID" value="ORL44950.1"/>
    <property type="molecule type" value="Genomic_DNA"/>
</dbReference>
<evidence type="ECO:0000313" key="8">
    <source>
        <dbReference type="Proteomes" id="UP000192746"/>
    </source>
</evidence>
<feature type="transmembrane region" description="Helical" evidence="5">
    <location>
        <begin position="48"/>
        <end position="69"/>
    </location>
</feature>
<comment type="subcellular location">
    <subcellularLocation>
        <location evidence="1">Membrane</location>
        <topology evidence="1">Multi-pass membrane protein</topology>
    </subcellularLocation>
</comment>
<evidence type="ECO:0000256" key="3">
    <source>
        <dbReference type="ARBA" id="ARBA00022989"/>
    </source>
</evidence>
<evidence type="ECO:0000259" key="6">
    <source>
        <dbReference type="Pfam" id="PF07291"/>
    </source>
</evidence>
<feature type="transmembrane region" description="Helical" evidence="5">
    <location>
        <begin position="119"/>
        <end position="139"/>
    </location>
</feature>
<keyword evidence="4 5" id="KW-0472">Membrane</keyword>
<reference evidence="7 8" key="1">
    <citation type="submission" date="2013-04" db="EMBL/GenBank/DDBJ databases">
        <title>Zunongwangia sp. 22II14-10F7 Genome Sequencing.</title>
        <authorList>
            <person name="Lai Q."/>
            <person name="Shao Z."/>
        </authorList>
    </citation>
    <scope>NUCLEOTIDE SEQUENCE [LARGE SCALE GENOMIC DNA]</scope>
    <source>
        <strain evidence="7 8">22II14-10F7</strain>
    </source>
</reference>
<keyword evidence="8" id="KW-1185">Reference proteome</keyword>
<dbReference type="STRING" id="1185767.IIF7_12585"/>
<gene>
    <name evidence="7" type="ORF">IIF7_12585</name>
</gene>
<keyword evidence="3 5" id="KW-1133">Transmembrane helix</keyword>
<dbReference type="Pfam" id="PF07291">
    <property type="entry name" value="MauE"/>
    <property type="match status" value="1"/>
</dbReference>
<dbReference type="InterPro" id="IPR009908">
    <property type="entry name" value="Methylamine_util_MauE"/>
</dbReference>
<dbReference type="GO" id="GO:0016020">
    <property type="term" value="C:membrane"/>
    <property type="evidence" value="ECO:0007669"/>
    <property type="project" value="UniProtKB-SubCell"/>
</dbReference>
<organism evidence="7 8">
    <name type="scientific">Zunongwangia atlantica 22II14-10F7</name>
    <dbReference type="NCBI Taxonomy" id="1185767"/>
    <lineage>
        <taxon>Bacteria</taxon>
        <taxon>Pseudomonadati</taxon>
        <taxon>Bacteroidota</taxon>
        <taxon>Flavobacteriia</taxon>
        <taxon>Flavobacteriales</taxon>
        <taxon>Flavobacteriaceae</taxon>
        <taxon>Zunongwangia</taxon>
    </lineage>
</organism>
<dbReference type="AlphaFoldDB" id="A0A1Y1T1P9"/>
<evidence type="ECO:0000313" key="7">
    <source>
        <dbReference type="EMBL" id="ORL44950.1"/>
    </source>
</evidence>
<accession>A0A1Y1T1P9</accession>
<feature type="domain" description="Methylamine utilisation protein MauE" evidence="6">
    <location>
        <begin position="10"/>
        <end position="133"/>
    </location>
</feature>
<keyword evidence="2 5" id="KW-0812">Transmembrane</keyword>
<evidence type="ECO:0000256" key="1">
    <source>
        <dbReference type="ARBA" id="ARBA00004141"/>
    </source>
</evidence>
<evidence type="ECO:0000256" key="2">
    <source>
        <dbReference type="ARBA" id="ARBA00022692"/>
    </source>
</evidence>
<dbReference type="RefSeq" id="WP_084842059.1">
    <property type="nucleotide sequence ID" value="NZ_ARYN01000011.1"/>
</dbReference>
<protein>
    <recommendedName>
        <fullName evidence="6">Methylamine utilisation protein MauE domain-containing protein</fullName>
    </recommendedName>
</protein>
<feature type="transmembrane region" description="Helical" evidence="5">
    <location>
        <begin position="76"/>
        <end position="94"/>
    </location>
</feature>
<dbReference type="OrthoDB" id="673785at2"/>
<name>A0A1Y1T1P9_9FLAO</name>
<dbReference type="Proteomes" id="UP000192746">
    <property type="component" value="Unassembled WGS sequence"/>
</dbReference>
<dbReference type="GO" id="GO:0030416">
    <property type="term" value="P:methylamine metabolic process"/>
    <property type="evidence" value="ECO:0007669"/>
    <property type="project" value="InterPro"/>
</dbReference>
<proteinExistence type="predicted"/>
<feature type="transmembrane region" description="Helical" evidence="5">
    <location>
        <begin position="9"/>
        <end position="28"/>
    </location>
</feature>